<dbReference type="EMBL" id="VXAC01002802">
    <property type="protein sequence ID" value="NXI79700.1"/>
    <property type="molecule type" value="Genomic_DNA"/>
</dbReference>
<comment type="caution">
    <text evidence="2">The sequence shown here is derived from an EMBL/GenBank/DDBJ whole genome shotgun (WGS) entry which is preliminary data.</text>
</comment>
<dbReference type="Pfam" id="PF14858">
    <property type="entry name" value="CFAP54_N"/>
    <property type="match status" value="1"/>
</dbReference>
<evidence type="ECO:0000256" key="1">
    <source>
        <dbReference type="SAM" id="MobiDB-lite"/>
    </source>
</evidence>
<keyword evidence="3" id="KW-1185">Reference proteome</keyword>
<dbReference type="GO" id="GO:0060271">
    <property type="term" value="P:cilium assembly"/>
    <property type="evidence" value="ECO:0007669"/>
    <property type="project" value="TreeGrafter"/>
</dbReference>
<accession>A0A7K9W450</accession>
<gene>
    <name evidence="2" type="primary">Cfap54_0</name>
    <name evidence="2" type="ORF">RHIDAH_R06471</name>
</gene>
<name>A0A7K9W450_9PASS</name>
<sequence>AAFFGPVARGNPVVDSFEAELRHVLGSLRRLRGAGEAKPPQYDLHRHGANTLFNIWIKYKPRIPEWYYNERLVKVGDALAQIKEYKLALLQCYERYLQQFVSVDLDDAMDDAHRFKSTFFPNGCRDKNAALTFHALQARDVCIYQMVFSSDRNLQNQESLQTCLSVLTSLRLTMQVALPQENLCWLIYNGTIHIYTICRHLMMMGQSAKVLEYLLWASVCMESSIPLLSVHYLTWRATLYTAVSQCYFDCQAGIHGEIFARRGLIKIDELKQLENTCSSLENTETQKIFREATLKMSVMIFKRAVYESRRKLNTRRESKVNPRKAANLSWPRTTTERLLVEMFDGAAVQFLAILEALSDSSRSLLPPHPPVPDEIAIRDVTSELFSAGLEILSGNSLKKQKWCWSLCIYFLKNIFVITAGEKGVSGDAAVKFVKLAFSYEEWNVFYSAFEYVDNFLQAQDDPTWKKAEIELKLLTLMQPVVFPGVFERSFSISDNNSSKEGSTPQGSEKTQTIRKESLKHRGPFHDLMILATTVLSWVSTSEQNVHPDKEILVDVVMCLWQKCKTELQQIQMSGSDCLEYIHRHEAYQWVHILWITSEIMEKNSIADTNVMFAEITLCLAAILENVADS</sequence>
<feature type="non-terminal residue" evidence="2">
    <location>
        <position position="629"/>
    </location>
</feature>
<protein>
    <submittedName>
        <fullName evidence="2">CFA54 protein</fullName>
    </submittedName>
</protein>
<evidence type="ECO:0000313" key="2">
    <source>
        <dbReference type="EMBL" id="NXI79700.1"/>
    </source>
</evidence>
<dbReference type="PANTHER" id="PTHR33487:SF1">
    <property type="entry name" value="CILIA- AND FLAGELLA-ASSOCIATED PROTEIN 54"/>
    <property type="match status" value="1"/>
</dbReference>
<dbReference type="AlphaFoldDB" id="A0A7K9W450"/>
<proteinExistence type="predicted"/>
<dbReference type="Proteomes" id="UP000561178">
    <property type="component" value="Unassembled WGS sequence"/>
</dbReference>
<dbReference type="InterPro" id="IPR027912">
    <property type="entry name" value="CFAP54"/>
</dbReference>
<organism evidence="2 3">
    <name type="scientific">Rhipidura dahli</name>
    <dbReference type="NCBI Taxonomy" id="667186"/>
    <lineage>
        <taxon>Eukaryota</taxon>
        <taxon>Metazoa</taxon>
        <taxon>Chordata</taxon>
        <taxon>Craniata</taxon>
        <taxon>Vertebrata</taxon>
        <taxon>Euteleostomi</taxon>
        <taxon>Archelosauria</taxon>
        <taxon>Archosauria</taxon>
        <taxon>Dinosauria</taxon>
        <taxon>Saurischia</taxon>
        <taxon>Theropoda</taxon>
        <taxon>Coelurosauria</taxon>
        <taxon>Aves</taxon>
        <taxon>Neognathae</taxon>
        <taxon>Neoaves</taxon>
        <taxon>Telluraves</taxon>
        <taxon>Australaves</taxon>
        <taxon>Passeriformes</taxon>
        <taxon>Rhipiduridae</taxon>
        <taxon>Rhipidura</taxon>
    </lineage>
</organism>
<feature type="non-terminal residue" evidence="2">
    <location>
        <position position="1"/>
    </location>
</feature>
<feature type="compositionally biased region" description="Polar residues" evidence="1">
    <location>
        <begin position="493"/>
        <end position="510"/>
    </location>
</feature>
<feature type="region of interest" description="Disordered" evidence="1">
    <location>
        <begin position="493"/>
        <end position="513"/>
    </location>
</feature>
<evidence type="ECO:0000313" key="3">
    <source>
        <dbReference type="Proteomes" id="UP000561178"/>
    </source>
</evidence>
<reference evidence="2 3" key="1">
    <citation type="submission" date="2019-09" db="EMBL/GenBank/DDBJ databases">
        <title>Bird 10,000 Genomes (B10K) Project - Family phase.</title>
        <authorList>
            <person name="Zhang G."/>
        </authorList>
    </citation>
    <scope>NUCLEOTIDE SEQUENCE [LARGE SCALE GENOMIC DNA]</scope>
    <source>
        <strain evidence="2">B10K-DU-001-49</strain>
        <tissue evidence="2">Muscle</tissue>
    </source>
</reference>
<dbReference type="PANTHER" id="PTHR33487">
    <property type="entry name" value="CILIA- AND FLAGELLA-ASSOCIATED PROTEIN 54"/>
    <property type="match status" value="1"/>
</dbReference>